<dbReference type="SMART" id="SM00387">
    <property type="entry name" value="HATPase_c"/>
    <property type="match status" value="1"/>
</dbReference>
<dbReference type="PROSITE" id="PS50109">
    <property type="entry name" value="HIS_KIN"/>
    <property type="match status" value="1"/>
</dbReference>
<dbReference type="EMBL" id="PHFL01000051">
    <property type="protein sequence ID" value="RFM23934.1"/>
    <property type="molecule type" value="Genomic_DNA"/>
</dbReference>
<dbReference type="Gene3D" id="3.30.450.20">
    <property type="entry name" value="PAS domain"/>
    <property type="match status" value="1"/>
</dbReference>
<reference evidence="9 10" key="1">
    <citation type="journal article" date="2011" name="ISME J.">
        <title>Community ecology of hot spring cyanobacterial mats: predominant populations and their functional potential.</title>
        <authorList>
            <person name="Klatt C.G."/>
            <person name="Wood J.M."/>
            <person name="Rusch D.B."/>
            <person name="Bateson M.M."/>
            <person name="Hamamura N."/>
            <person name="Heidelberg J.F."/>
            <person name="Grossman A.R."/>
            <person name="Bhaya D."/>
            <person name="Cohan F.M."/>
            <person name="Kuhl M."/>
            <person name="Bryant D.A."/>
            <person name="Ward D.M."/>
        </authorList>
    </citation>
    <scope>NUCLEOTIDE SEQUENCE [LARGE SCALE GENOMIC DNA]</scope>
    <source>
        <strain evidence="9">OS</strain>
    </source>
</reference>
<dbReference type="SUPFAM" id="SSF55874">
    <property type="entry name" value="ATPase domain of HSP90 chaperone/DNA topoisomerase II/histidine kinase"/>
    <property type="match status" value="1"/>
</dbReference>
<evidence type="ECO:0000256" key="3">
    <source>
        <dbReference type="ARBA" id="ARBA00022553"/>
    </source>
</evidence>
<protein>
    <recommendedName>
        <fullName evidence="2">histidine kinase</fullName>
        <ecNumber evidence="2">2.7.13.3</ecNumber>
    </recommendedName>
</protein>
<organism evidence="9 10">
    <name type="scientific">Candidatus Thermochlorobacter aerophilus</name>
    <dbReference type="NCBI Taxonomy" id="1868324"/>
    <lineage>
        <taxon>Bacteria</taxon>
        <taxon>Pseudomonadati</taxon>
        <taxon>Chlorobiota</taxon>
        <taxon>Chlorobiia</taxon>
        <taxon>Chlorobiales</taxon>
        <taxon>Candidatus Thermochlorobacteriaceae</taxon>
        <taxon>Candidatus Thermochlorobacter</taxon>
    </lineage>
</organism>
<dbReference type="InterPro" id="IPR004358">
    <property type="entry name" value="Sig_transdc_His_kin-like_C"/>
</dbReference>
<dbReference type="Pfam" id="PF02518">
    <property type="entry name" value="HATPase_c"/>
    <property type="match status" value="1"/>
</dbReference>
<evidence type="ECO:0000256" key="2">
    <source>
        <dbReference type="ARBA" id="ARBA00012438"/>
    </source>
</evidence>
<feature type="domain" description="PAS" evidence="8">
    <location>
        <begin position="1206"/>
        <end position="1276"/>
    </location>
</feature>
<dbReference type="NCBIfam" id="TIGR00229">
    <property type="entry name" value="sensory_box"/>
    <property type="match status" value="1"/>
</dbReference>
<feature type="domain" description="Histidine kinase" evidence="7">
    <location>
        <begin position="1346"/>
        <end position="1568"/>
    </location>
</feature>
<dbReference type="PROSITE" id="PS50112">
    <property type="entry name" value="PAS"/>
    <property type="match status" value="1"/>
</dbReference>
<dbReference type="PRINTS" id="PR00344">
    <property type="entry name" value="BCTRLSENSOR"/>
</dbReference>
<dbReference type="PANTHER" id="PTHR43047:SF72">
    <property type="entry name" value="OSMOSENSING HISTIDINE PROTEIN KINASE SLN1"/>
    <property type="match status" value="1"/>
</dbReference>
<dbReference type="GO" id="GO:0006355">
    <property type="term" value="P:regulation of DNA-templated transcription"/>
    <property type="evidence" value="ECO:0007669"/>
    <property type="project" value="InterPro"/>
</dbReference>
<dbReference type="Gene3D" id="1.10.287.130">
    <property type="match status" value="1"/>
</dbReference>
<dbReference type="PANTHER" id="PTHR43047">
    <property type="entry name" value="TWO-COMPONENT HISTIDINE PROTEIN KINASE"/>
    <property type="match status" value="1"/>
</dbReference>
<dbReference type="InterPro" id="IPR036097">
    <property type="entry name" value="HisK_dim/P_sf"/>
</dbReference>
<evidence type="ECO:0000313" key="10">
    <source>
        <dbReference type="Proteomes" id="UP000266389"/>
    </source>
</evidence>
<dbReference type="Pfam" id="PF00989">
    <property type="entry name" value="PAS"/>
    <property type="match status" value="1"/>
</dbReference>
<comment type="caution">
    <text evidence="9">The sequence shown here is derived from an EMBL/GenBank/DDBJ whole genome shotgun (WGS) entry which is preliminary data.</text>
</comment>
<dbReference type="InterPro" id="IPR000014">
    <property type="entry name" value="PAS"/>
</dbReference>
<proteinExistence type="predicted"/>
<dbReference type="GO" id="GO:0005886">
    <property type="term" value="C:plasma membrane"/>
    <property type="evidence" value="ECO:0007669"/>
    <property type="project" value="TreeGrafter"/>
</dbReference>
<evidence type="ECO:0000256" key="6">
    <source>
        <dbReference type="SAM" id="MobiDB-lite"/>
    </source>
</evidence>
<evidence type="ECO:0000256" key="4">
    <source>
        <dbReference type="ARBA" id="ARBA00022679"/>
    </source>
</evidence>
<keyword evidence="3" id="KW-0597">Phosphoprotein</keyword>
<evidence type="ECO:0000256" key="1">
    <source>
        <dbReference type="ARBA" id="ARBA00000085"/>
    </source>
</evidence>
<dbReference type="SUPFAM" id="SSF55785">
    <property type="entry name" value="PYP-like sensor domain (PAS domain)"/>
    <property type="match status" value="1"/>
</dbReference>
<dbReference type="SMART" id="SM00091">
    <property type="entry name" value="PAS"/>
    <property type="match status" value="1"/>
</dbReference>
<dbReference type="InterPro" id="IPR003661">
    <property type="entry name" value="HisK_dim/P_dom"/>
</dbReference>
<keyword evidence="4" id="KW-0808">Transferase</keyword>
<name>A0A395M1Z6_9BACT</name>
<evidence type="ECO:0000256" key="5">
    <source>
        <dbReference type="ARBA" id="ARBA00022777"/>
    </source>
</evidence>
<evidence type="ECO:0000259" key="7">
    <source>
        <dbReference type="PROSITE" id="PS50109"/>
    </source>
</evidence>
<dbReference type="FunFam" id="3.30.565.10:FF:000006">
    <property type="entry name" value="Sensor histidine kinase WalK"/>
    <property type="match status" value="1"/>
</dbReference>
<dbReference type="GO" id="GO:0009927">
    <property type="term" value="F:histidine phosphotransfer kinase activity"/>
    <property type="evidence" value="ECO:0007669"/>
    <property type="project" value="TreeGrafter"/>
</dbReference>
<dbReference type="InterPro" id="IPR013767">
    <property type="entry name" value="PAS_fold"/>
</dbReference>
<accession>A0A395M1Z6</accession>
<dbReference type="CDD" id="cd00082">
    <property type="entry name" value="HisKA"/>
    <property type="match status" value="1"/>
</dbReference>
<dbReference type="CDD" id="cd00130">
    <property type="entry name" value="PAS"/>
    <property type="match status" value="1"/>
</dbReference>
<keyword evidence="5" id="KW-0418">Kinase</keyword>
<evidence type="ECO:0000259" key="8">
    <source>
        <dbReference type="PROSITE" id="PS50112"/>
    </source>
</evidence>
<dbReference type="SUPFAM" id="SSF47384">
    <property type="entry name" value="Homodimeric domain of signal transducing histidine kinase"/>
    <property type="match status" value="1"/>
</dbReference>
<dbReference type="InterPro" id="IPR005467">
    <property type="entry name" value="His_kinase_dom"/>
</dbReference>
<dbReference type="Gene3D" id="3.30.565.10">
    <property type="entry name" value="Histidine kinase-like ATPase, C-terminal domain"/>
    <property type="match status" value="1"/>
</dbReference>
<dbReference type="InterPro" id="IPR036890">
    <property type="entry name" value="HATPase_C_sf"/>
</dbReference>
<dbReference type="InterPro" id="IPR003594">
    <property type="entry name" value="HATPase_dom"/>
</dbReference>
<dbReference type="EC" id="2.7.13.3" evidence="2"/>
<feature type="region of interest" description="Disordered" evidence="6">
    <location>
        <begin position="1"/>
        <end position="21"/>
    </location>
</feature>
<evidence type="ECO:0000313" key="9">
    <source>
        <dbReference type="EMBL" id="RFM23934.1"/>
    </source>
</evidence>
<sequence length="1576" mass="176525">MAERQSNTSPHSVSSASSDASQAPRFSALSSAIPSFFSEACSELSRQFYPRSPKLLSDDLQSELQALQRIHSVPDQLRLVCSALTQMLSVSFAAAVVFRSDFSVYHAHFHSLQPREVQRTAFLEYLSQPAHCLQEFYNALPRQKKYRVQNTYCLEKHDIETIPGAPCLPLPFVVFTPVANPVTTASAHKPRSLLESTRQIPDSASTRLALRKIPLEILFMFYNSSARLKASGAYAVMLPLCKSDSSLFGTIFIGESLHDIAFSQEQVLELQQVIDSFIRSVGLTIEQALQAFSSNLESQVSAASSSSAALSTVADNAPVPPNAAPAVDTPFISDSESGTTNFLELILTISQQISEQTTIEAKVQVFGYALVNLCGFSHCAVMLFQQSDELPQMQLYSASNAPPLRPFLSEKFVLPRYLCDFIASSPTLQVEHIYCLSGTQISAIQSALENGIKVPDEWLSSTLCRHQLERFFYDRDIGLFLFLLSGNTVLGYITLELDAPSDDVHHRTAFLQHQLRIASLLTDIIARDISRLQAQSECKQYAIQNKTLHELLDLLFTTSLRIQSAKNISEKFAIASEAIALDLGFTSASIVLYDRTGHITHAHSFVHPQADVRHEQMRFERRYRKGAPVPLRTLSIIFSSSFSAGYCYAFDSLQIRAAAYNPAMHLGTRLLQEYFSGNEHVGLMFPLLTENKELTGFIRLGKWMLPADEQLTAEFVERTKIIALFAERLSQDCSLIQLEAQREQEMAAKLRLSKTLTHLFESSSLISQATSLSQKLHQLTHTLVSAADFDFVGAVLYDSAGNVRYGSSAVSSSVPSQLQTLIQNAFRPGSKLRPEAYTAIFQNDSFRISPLKVYCCDLRQVKTLMNISSLSAPGTEHGGMIEIKDEASPTDGHHNFVQYFQLKQAHSPDADYYTLVVPLNVGAKTDLQISGFVSLGNFIDCKDLNEAMTRLTAIDLFISVVEADLTNFLLTENLAQESQDLFQKSLFIQRLLELDVQLAQPISVHEKIKMVCERSVEQSSFRYVLCALIDKNKQQLTDFYYMEHPELIACSDDQPSKSIAPLIQSYSQGVAIYNPLFLELSMSEQNRVKSAGNAYCYDLRWLENEMRRRAHIPDPELEPLPALSPEEAFAVFCGHIEREDHLINFIIPLVSSQGKLFGFLSLGRMLSRVKKSVQEVLDDVRLIELIASSLATHLENMELNTSLTVSEAKFRNIVENVEYGFIIFDQNGKIEYVNAALKRLLNRGNDLLIGYSLEDIAHPSSVEAVRRQLHLLFSGSVSSEENILLVTSTGDAIPFRISAEPQLILRASGEVSITGAFAVLVDMRKQLELERQRKELETIRNNFFAMIVHDMKVPLSAIFGYSEMLKQTDLASMPLDKLRNIMDQIYLSSSNITRLVQEILDFSKYESRMVKLDLTKSNLELCIDLVLEQNHFDLQAKGITVKKFIAPEDFLFYFDFDKVARVINNLVSNAIKFSYHNSQIEVRLEKVLEHSAPFARVMVIDHGEGIPSDEVEFIFDAYRQANSKHGSRGTGLGLSIAKQIVELHGGKIWAESQLGKGTTVSFMLPLHYHLPEKLSR</sequence>
<dbReference type="Proteomes" id="UP000266389">
    <property type="component" value="Unassembled WGS sequence"/>
</dbReference>
<gene>
    <name evidence="9" type="ORF">D0433_08410</name>
</gene>
<dbReference type="GO" id="GO:0000155">
    <property type="term" value="F:phosphorelay sensor kinase activity"/>
    <property type="evidence" value="ECO:0007669"/>
    <property type="project" value="InterPro"/>
</dbReference>
<dbReference type="SMART" id="SM00388">
    <property type="entry name" value="HisKA"/>
    <property type="match status" value="1"/>
</dbReference>
<dbReference type="Pfam" id="PF00512">
    <property type="entry name" value="HisKA"/>
    <property type="match status" value="1"/>
</dbReference>
<dbReference type="InterPro" id="IPR035965">
    <property type="entry name" value="PAS-like_dom_sf"/>
</dbReference>
<dbReference type="CDD" id="cd00075">
    <property type="entry name" value="HATPase"/>
    <property type="match status" value="1"/>
</dbReference>
<comment type="catalytic activity">
    <reaction evidence="1">
        <text>ATP + protein L-histidine = ADP + protein N-phospho-L-histidine.</text>
        <dbReference type="EC" id="2.7.13.3"/>
    </reaction>
</comment>